<dbReference type="SUPFAM" id="SSF48264">
    <property type="entry name" value="Cytochrome P450"/>
    <property type="match status" value="1"/>
</dbReference>
<dbReference type="FunFam" id="1.10.630.10:FF:000018">
    <property type="entry name" value="Cytochrome P450 monooxygenase"/>
    <property type="match status" value="1"/>
</dbReference>
<proteinExistence type="inferred from homology"/>
<dbReference type="InterPro" id="IPR036396">
    <property type="entry name" value="Cyt_P450_sf"/>
</dbReference>
<evidence type="ECO:0000256" key="8">
    <source>
        <dbReference type="ARBA" id="ARBA00055433"/>
    </source>
</evidence>
<dbReference type="Gene3D" id="1.10.630.10">
    <property type="entry name" value="Cytochrome P450"/>
    <property type="match status" value="1"/>
</dbReference>
<dbReference type="Pfam" id="PF00067">
    <property type="entry name" value="p450"/>
    <property type="match status" value="1"/>
</dbReference>
<dbReference type="PANTHER" id="PTHR46696:SF1">
    <property type="entry name" value="CYTOCHROME P450 YJIB-RELATED"/>
    <property type="match status" value="1"/>
</dbReference>
<reference evidence="11 12" key="1">
    <citation type="submission" date="2016-10" db="EMBL/GenBank/DDBJ databases">
        <authorList>
            <person name="de Groot N.N."/>
        </authorList>
    </citation>
    <scope>NUCLEOTIDE SEQUENCE [LARGE SCALE GENOMIC DNA]</scope>
    <source>
        <strain evidence="11 12">DSM 44637</strain>
    </source>
</reference>
<dbReference type="Proteomes" id="UP000199137">
    <property type="component" value="Unassembled WGS sequence"/>
</dbReference>
<dbReference type="GO" id="GO:0020037">
    <property type="term" value="F:heme binding"/>
    <property type="evidence" value="ECO:0007669"/>
    <property type="project" value="InterPro"/>
</dbReference>
<sequence length="398" mass="44414">MTDRRLRYPFRRDTALGVPEEIRDLRSEPVVPVTLPSGDPAVLVTRYADVRSVLTDPRLSRNLARPGAPRMTAGNPMFQDPEIDPDPPEHTRVRRLLAKAFTATRVETMRPHVREVAEELLAVMAERTPPVDLNEAFAFPLTMRVVCDLLGVPLADQELFRAWTDRFFSVGRFGREEIGRAFGEMNQYMRELIAAKRREPADDLVSAMVAVHDHDDGRLNDYELHWWCRLLLLVGYETTATQLGGSVAMLLTESDQLALLRNDLGVVPDAVEELLRWKLVGGSSLSMLRYATADLEVGGVTISAGTGVIPIVESANRDETVFSCPETFDVTRTDNPHITFSIGPHFCLGAALARVELQVALELLLSRFPTLRLAVPADELRRHDGALLEGFVSVPVEW</sequence>
<dbReference type="InterPro" id="IPR001128">
    <property type="entry name" value="Cyt_P450"/>
</dbReference>
<dbReference type="InterPro" id="IPR017972">
    <property type="entry name" value="Cyt_P450_CS"/>
</dbReference>
<keyword evidence="7 9" id="KW-0503">Monooxygenase</keyword>
<evidence type="ECO:0000256" key="7">
    <source>
        <dbReference type="ARBA" id="ARBA00023033"/>
    </source>
</evidence>
<keyword evidence="6 9" id="KW-0408">Iron</keyword>
<comment type="similarity">
    <text evidence="2 9">Belongs to the cytochrome P450 family.</text>
</comment>
<protein>
    <submittedName>
        <fullName evidence="11">Cytochrome P450</fullName>
    </submittedName>
</protein>
<evidence type="ECO:0000256" key="1">
    <source>
        <dbReference type="ARBA" id="ARBA00004660"/>
    </source>
</evidence>
<dbReference type="PROSITE" id="PS00086">
    <property type="entry name" value="CYTOCHROME_P450"/>
    <property type="match status" value="1"/>
</dbReference>
<dbReference type="EMBL" id="FOWC01000007">
    <property type="protein sequence ID" value="SFP82953.1"/>
    <property type="molecule type" value="Genomic_DNA"/>
</dbReference>
<keyword evidence="5 9" id="KW-0560">Oxidoreductase</keyword>
<evidence type="ECO:0000256" key="5">
    <source>
        <dbReference type="ARBA" id="ARBA00023002"/>
    </source>
</evidence>
<name>A0A1I5TIU5_9PSEU</name>
<dbReference type="STRING" id="112413.SAMN05421854_107122"/>
<dbReference type="GO" id="GO:0005506">
    <property type="term" value="F:iron ion binding"/>
    <property type="evidence" value="ECO:0007669"/>
    <property type="project" value="InterPro"/>
</dbReference>
<dbReference type="GO" id="GO:0004497">
    <property type="term" value="F:monooxygenase activity"/>
    <property type="evidence" value="ECO:0007669"/>
    <property type="project" value="UniProtKB-KW"/>
</dbReference>
<dbReference type="GO" id="GO:0016705">
    <property type="term" value="F:oxidoreductase activity, acting on paired donors, with incorporation or reduction of molecular oxygen"/>
    <property type="evidence" value="ECO:0007669"/>
    <property type="project" value="InterPro"/>
</dbReference>
<evidence type="ECO:0000256" key="3">
    <source>
        <dbReference type="ARBA" id="ARBA00022617"/>
    </source>
</evidence>
<keyword evidence="4 9" id="KW-0479">Metal-binding</keyword>
<gene>
    <name evidence="11" type="ORF">SAMN05421854_107122</name>
</gene>
<comment type="pathway">
    <text evidence="1">Antibiotic biosynthesis; vancomycin biosynthesis.</text>
</comment>
<evidence type="ECO:0000313" key="11">
    <source>
        <dbReference type="EMBL" id="SFP82953.1"/>
    </source>
</evidence>
<comment type="function">
    <text evidence="8">Involved in the coupling of aromatic side chains of the heptapeptide of vancomycin.</text>
</comment>
<dbReference type="PANTHER" id="PTHR46696">
    <property type="entry name" value="P450, PUTATIVE (EUROFUNG)-RELATED"/>
    <property type="match status" value="1"/>
</dbReference>
<dbReference type="PRINTS" id="PR00385">
    <property type="entry name" value="P450"/>
</dbReference>
<feature type="region of interest" description="Disordered" evidence="10">
    <location>
        <begin position="61"/>
        <end position="87"/>
    </location>
</feature>
<evidence type="ECO:0000256" key="2">
    <source>
        <dbReference type="ARBA" id="ARBA00010617"/>
    </source>
</evidence>
<evidence type="ECO:0000256" key="9">
    <source>
        <dbReference type="RuleBase" id="RU000461"/>
    </source>
</evidence>
<evidence type="ECO:0000256" key="4">
    <source>
        <dbReference type="ARBA" id="ARBA00022723"/>
    </source>
</evidence>
<keyword evidence="3 9" id="KW-0349">Heme</keyword>
<dbReference type="PRINTS" id="PR00359">
    <property type="entry name" value="BP450"/>
</dbReference>
<accession>A0A1I5TIU5</accession>
<evidence type="ECO:0000313" key="12">
    <source>
        <dbReference type="Proteomes" id="UP000199137"/>
    </source>
</evidence>
<dbReference type="OrthoDB" id="3218463at2"/>
<organism evidence="11 12">
    <name type="scientific">Amycolatopsis rubida</name>
    <dbReference type="NCBI Taxonomy" id="112413"/>
    <lineage>
        <taxon>Bacteria</taxon>
        <taxon>Bacillati</taxon>
        <taxon>Actinomycetota</taxon>
        <taxon>Actinomycetes</taxon>
        <taxon>Pseudonocardiales</taxon>
        <taxon>Pseudonocardiaceae</taxon>
        <taxon>Amycolatopsis</taxon>
    </lineage>
</organism>
<evidence type="ECO:0000256" key="6">
    <source>
        <dbReference type="ARBA" id="ARBA00023004"/>
    </source>
</evidence>
<dbReference type="AlphaFoldDB" id="A0A1I5TIU5"/>
<dbReference type="RefSeq" id="WP_093574892.1">
    <property type="nucleotide sequence ID" value="NZ_FOWC01000007.1"/>
</dbReference>
<dbReference type="CDD" id="cd11031">
    <property type="entry name" value="Cyp158A-like"/>
    <property type="match status" value="1"/>
</dbReference>
<evidence type="ECO:0000256" key="10">
    <source>
        <dbReference type="SAM" id="MobiDB-lite"/>
    </source>
</evidence>
<dbReference type="InterPro" id="IPR002397">
    <property type="entry name" value="Cyt_P450_B"/>
</dbReference>